<reference evidence="1" key="2">
    <citation type="submission" date="2025-09" db="UniProtKB">
        <authorList>
            <consortium name="EnsemblPlants"/>
        </authorList>
    </citation>
    <scope>IDENTIFICATION</scope>
</reference>
<proteinExistence type="predicted"/>
<evidence type="ECO:0000313" key="2">
    <source>
        <dbReference type="Proteomes" id="UP001732700"/>
    </source>
</evidence>
<reference evidence="1" key="1">
    <citation type="submission" date="2021-05" db="EMBL/GenBank/DDBJ databases">
        <authorList>
            <person name="Scholz U."/>
            <person name="Mascher M."/>
            <person name="Fiebig A."/>
        </authorList>
    </citation>
    <scope>NUCLEOTIDE SEQUENCE [LARGE SCALE GENOMIC DNA]</scope>
</reference>
<organism evidence="1 2">
    <name type="scientific">Avena sativa</name>
    <name type="common">Oat</name>
    <dbReference type="NCBI Taxonomy" id="4498"/>
    <lineage>
        <taxon>Eukaryota</taxon>
        <taxon>Viridiplantae</taxon>
        <taxon>Streptophyta</taxon>
        <taxon>Embryophyta</taxon>
        <taxon>Tracheophyta</taxon>
        <taxon>Spermatophyta</taxon>
        <taxon>Magnoliopsida</taxon>
        <taxon>Liliopsida</taxon>
        <taxon>Poales</taxon>
        <taxon>Poaceae</taxon>
        <taxon>BOP clade</taxon>
        <taxon>Pooideae</taxon>
        <taxon>Poodae</taxon>
        <taxon>Poeae</taxon>
        <taxon>Poeae Chloroplast Group 1 (Aveneae type)</taxon>
        <taxon>Aveninae</taxon>
        <taxon>Avena</taxon>
    </lineage>
</organism>
<sequence>MATEFDSGDGSKKQRTDEEGEQAAEEDRISALPDALRLHILGLLPFKSAIRTGALSTQWRALWTRRWPAPGSLDFLLGPHDSPQPLLESLEQRGRRRLDRFSLSFQIGLLNPEDFGRCLDYAADCDVADLDVNLLDVNDAYDFCFSFGALPANPHLARLSLSGICVFPTVKAWYLSELRYLPRPYSVLEVIHLHRVTVEDVGLYHLVAACPRLRTLDIRYCDEDLRRAILKKYRDKAKANLKSVTIVECESLAEVRISNSSSLRSFRYSGAYLAADAIPTRSAIEDLYICFGGPACRQVRSRRKLRGCWLDRLIKLSNLSVLTLCSSALRRVSAKARARSTAGNAASCKLQNLREVQLLMFAMCNDNLDDIMAFLMTCCTPRLERLFVQLPTRSNQYKPNEEPSESEEDESEEELPEVESSSEDLSEGEESEEDQLEQEESEEEESEEDHSQEDESEEDYSQNDESGEDHSQDDESEEDYSQDKSEEEGSEEEHPKEDKSDENGLGERQSKDGSKKELSDGGQSAEVLLGDGCGNLILLKMMNFMGHHNEMRLVSFVLKKSGCLNQLILFTPESDHPEGPQKDHLNISDFLQKKLLPLEKASPHAQIILSEPDAAGIKPFHSETFVKV</sequence>
<accession>A0ACD5XVU0</accession>
<evidence type="ECO:0000313" key="1">
    <source>
        <dbReference type="EnsemblPlants" id="AVESA.00010b.r2.5AG0844550.1.CDS"/>
    </source>
</evidence>
<protein>
    <submittedName>
        <fullName evidence="1">Uncharacterized protein</fullName>
    </submittedName>
</protein>
<dbReference type="EnsemblPlants" id="AVESA.00010b.r2.5AG0844550.1">
    <property type="protein sequence ID" value="AVESA.00010b.r2.5AG0844550.1.CDS"/>
    <property type="gene ID" value="AVESA.00010b.r2.5AG0844550"/>
</dbReference>
<keyword evidence="2" id="KW-1185">Reference proteome</keyword>
<dbReference type="Proteomes" id="UP001732700">
    <property type="component" value="Chromosome 5A"/>
</dbReference>
<name>A0ACD5XVU0_AVESA</name>